<keyword evidence="3 10" id="KW-0863">Zinc-finger</keyword>
<feature type="compositionally biased region" description="Polar residues" evidence="11">
    <location>
        <begin position="479"/>
        <end position="498"/>
    </location>
</feature>
<evidence type="ECO:0000313" key="14">
    <source>
        <dbReference type="EMBL" id="KAG7162620.1"/>
    </source>
</evidence>
<dbReference type="FunFam" id="3.30.50.10:FF:000042">
    <property type="entry name" value="Nuclear hormone receptor HR96"/>
    <property type="match status" value="1"/>
</dbReference>
<dbReference type="Pfam" id="PF00105">
    <property type="entry name" value="zf-C4"/>
    <property type="match status" value="1"/>
</dbReference>
<comment type="caution">
    <text evidence="14">The sequence shown here is derived from an EMBL/GenBank/DDBJ whole genome shotgun (WGS) entry which is preliminary data.</text>
</comment>
<feature type="region of interest" description="Disordered" evidence="11">
    <location>
        <begin position="111"/>
        <end position="130"/>
    </location>
</feature>
<dbReference type="AlphaFoldDB" id="A0A8J5MSK6"/>
<keyword evidence="8 10" id="KW-0675">Receptor</keyword>
<dbReference type="GO" id="GO:0000122">
    <property type="term" value="P:negative regulation of transcription by RNA polymerase II"/>
    <property type="evidence" value="ECO:0007669"/>
    <property type="project" value="TreeGrafter"/>
</dbReference>
<evidence type="ECO:0000256" key="8">
    <source>
        <dbReference type="ARBA" id="ARBA00023170"/>
    </source>
</evidence>
<gene>
    <name evidence="14" type="primary">Hr96-L2</name>
    <name evidence="14" type="ORF">Hamer_G025346</name>
</gene>
<evidence type="ECO:0000256" key="3">
    <source>
        <dbReference type="ARBA" id="ARBA00022771"/>
    </source>
</evidence>
<dbReference type="Gene3D" id="3.30.50.10">
    <property type="entry name" value="Erythroid Transcription Factor GATA-1, subunit A"/>
    <property type="match status" value="1"/>
</dbReference>
<feature type="domain" description="NR LBD" evidence="13">
    <location>
        <begin position="563"/>
        <end position="798"/>
    </location>
</feature>
<keyword evidence="7 10" id="KW-0804">Transcription</keyword>
<name>A0A8J5MSK6_HOMAM</name>
<evidence type="ECO:0000256" key="6">
    <source>
        <dbReference type="ARBA" id="ARBA00023125"/>
    </source>
</evidence>
<dbReference type="InterPro" id="IPR001723">
    <property type="entry name" value="Nuclear_hrmn_rcpt"/>
</dbReference>
<dbReference type="Proteomes" id="UP000747542">
    <property type="component" value="Unassembled WGS sequence"/>
</dbReference>
<dbReference type="GO" id="GO:0008270">
    <property type="term" value="F:zinc ion binding"/>
    <property type="evidence" value="ECO:0007669"/>
    <property type="project" value="UniProtKB-KW"/>
</dbReference>
<dbReference type="GO" id="GO:0045944">
    <property type="term" value="P:positive regulation of transcription by RNA polymerase II"/>
    <property type="evidence" value="ECO:0007669"/>
    <property type="project" value="TreeGrafter"/>
</dbReference>
<feature type="region of interest" description="Disordered" evidence="11">
    <location>
        <begin position="549"/>
        <end position="582"/>
    </location>
</feature>
<comment type="subcellular location">
    <subcellularLocation>
        <location evidence="1 10">Nucleus</location>
    </subcellularLocation>
</comment>
<proteinExistence type="inferred from homology"/>
<keyword evidence="15" id="KW-1185">Reference proteome</keyword>
<dbReference type="PROSITE" id="PS00031">
    <property type="entry name" value="NUCLEAR_REC_DBD_1"/>
    <property type="match status" value="1"/>
</dbReference>
<dbReference type="GO" id="GO:0005634">
    <property type="term" value="C:nucleus"/>
    <property type="evidence" value="ECO:0007669"/>
    <property type="project" value="UniProtKB-SubCell"/>
</dbReference>
<dbReference type="Pfam" id="PF00104">
    <property type="entry name" value="Hormone_recep"/>
    <property type="match status" value="1"/>
</dbReference>
<dbReference type="SUPFAM" id="SSF57716">
    <property type="entry name" value="Glucocorticoid receptor-like (DNA-binding domain)"/>
    <property type="match status" value="1"/>
</dbReference>
<feature type="non-terminal residue" evidence="14">
    <location>
        <position position="798"/>
    </location>
</feature>
<keyword evidence="4 10" id="KW-0862">Zinc</keyword>
<dbReference type="InterPro" id="IPR000536">
    <property type="entry name" value="Nucl_hrmn_rcpt_lig-bd"/>
</dbReference>
<dbReference type="PANTHER" id="PTHR24082">
    <property type="entry name" value="NUCLEAR HORMONE RECEPTOR"/>
    <property type="match status" value="1"/>
</dbReference>
<evidence type="ECO:0000259" key="12">
    <source>
        <dbReference type="PROSITE" id="PS51030"/>
    </source>
</evidence>
<dbReference type="PRINTS" id="PR00398">
    <property type="entry name" value="STRDHORMONER"/>
</dbReference>
<evidence type="ECO:0000256" key="1">
    <source>
        <dbReference type="ARBA" id="ARBA00004123"/>
    </source>
</evidence>
<protein>
    <submittedName>
        <fullName evidence="14">Nuclear hormone receptor HR96-like 2</fullName>
    </submittedName>
</protein>
<evidence type="ECO:0000256" key="9">
    <source>
        <dbReference type="ARBA" id="ARBA00023242"/>
    </source>
</evidence>
<evidence type="ECO:0000256" key="2">
    <source>
        <dbReference type="ARBA" id="ARBA00022723"/>
    </source>
</evidence>
<dbReference type="PANTHER" id="PTHR24082:SF283">
    <property type="entry name" value="NUCLEAR HORMONE RECEPTOR HR96"/>
    <property type="match status" value="1"/>
</dbReference>
<feature type="compositionally biased region" description="Basic and acidic residues" evidence="11">
    <location>
        <begin position="554"/>
        <end position="578"/>
    </location>
</feature>
<feature type="region of interest" description="Disordered" evidence="11">
    <location>
        <begin position="453"/>
        <end position="507"/>
    </location>
</feature>
<dbReference type="PRINTS" id="PR00047">
    <property type="entry name" value="STROIDFINGER"/>
</dbReference>
<dbReference type="SMART" id="SM00430">
    <property type="entry name" value="HOLI"/>
    <property type="match status" value="1"/>
</dbReference>
<dbReference type="GO" id="GO:0000978">
    <property type="term" value="F:RNA polymerase II cis-regulatory region sequence-specific DNA binding"/>
    <property type="evidence" value="ECO:0007669"/>
    <property type="project" value="TreeGrafter"/>
</dbReference>
<dbReference type="SMART" id="SM00399">
    <property type="entry name" value="ZnF_C4"/>
    <property type="match status" value="1"/>
</dbReference>
<sequence length="798" mass="87795">DTPTGPSTPSTSTEEVSGQCVTVILKRPKDQQVGTTGCKLLDSQVPGSCILEDQIPGSCISEDQIPGSCILEDQIPGSCISEDQIPGSCISGDQIPDRSISEAQIPGNCISEDQIPGSSGSNRSTQDHFPGRPMTCTGMAGLEEWTDSEQPWYTFLYSPVSLEHSPPDNGVPEGGNIPGRYCEVSAQYHPPYEEEVMGTDALPSEPPGVLPTSPAISCGVLPSSPRTPPTVLSNTQAMQNPEIQHNSFYSFSTPDSVMEPPFSVKMEDRVLTGGIDMGKEGTEGGDGMTEGDGEAWVVADGGQPCVWPIKLNPWYGSQHSRCVSGEETYWLQAGWQPVGSSGMMEDSLGSPGDELIHSPSDEASTSGGKRADSKKCGVCGDRALGYNFNAITCESCKAFFRRNALKNKDFRCPFQESCKVDQVTRRFCQKCRLRKCFDIGMKKEWIMTDEEKQRKKQKIEENRARKMGDAMSDEEGVKNYSSDYTSSPQSEQHMTPASQCGLDHLTGGSLPHAPLEFDRFQNDGPLRTFPPGLTLINPATTISYGETKAGLAKSDQDGADQRDPRETSPHGVDAHAQEDESSPTAYLTQGSLAQVMAFNIKKEDLSNPSLINIINLTEIAIRRLIKMSKRVSAFKSLCQEDQIALLKGGCTELMILRSVCAYDPDKDSWKNIKLKVLKAAPGNVSRNTNALYWPLTQSGVMDHNIIFLLSAITLFNPERPNIIHSDAIKHEQCSYLYLLKRYLECKYGGCEGRTVYHRLLERITHLHILSENHIRVFLEVNPQEVEPLLIEIFDLKQR</sequence>
<dbReference type="InterPro" id="IPR035500">
    <property type="entry name" value="NHR-like_dom_sf"/>
</dbReference>
<dbReference type="EMBL" id="JAHLQT010027520">
    <property type="protein sequence ID" value="KAG7162620.1"/>
    <property type="molecule type" value="Genomic_DNA"/>
</dbReference>
<keyword evidence="6 10" id="KW-0238">DNA-binding</keyword>
<evidence type="ECO:0000256" key="4">
    <source>
        <dbReference type="ARBA" id="ARBA00022833"/>
    </source>
</evidence>
<dbReference type="InterPro" id="IPR050234">
    <property type="entry name" value="Nuclear_hormone_rcpt_NR1"/>
</dbReference>
<dbReference type="InterPro" id="IPR013088">
    <property type="entry name" value="Znf_NHR/GATA"/>
</dbReference>
<dbReference type="GO" id="GO:0030154">
    <property type="term" value="P:cell differentiation"/>
    <property type="evidence" value="ECO:0007669"/>
    <property type="project" value="TreeGrafter"/>
</dbReference>
<feature type="compositionally biased region" description="Basic and acidic residues" evidence="11">
    <location>
        <begin position="453"/>
        <end position="468"/>
    </location>
</feature>
<evidence type="ECO:0000256" key="10">
    <source>
        <dbReference type="RuleBase" id="RU004334"/>
    </source>
</evidence>
<evidence type="ECO:0000313" key="15">
    <source>
        <dbReference type="Proteomes" id="UP000747542"/>
    </source>
</evidence>
<feature type="domain" description="Nuclear receptor" evidence="12">
    <location>
        <begin position="373"/>
        <end position="448"/>
    </location>
</feature>
<dbReference type="GO" id="GO:0006950">
    <property type="term" value="P:response to stress"/>
    <property type="evidence" value="ECO:0007669"/>
    <property type="project" value="UniProtKB-ARBA"/>
</dbReference>
<dbReference type="CDD" id="cd06966">
    <property type="entry name" value="NR_DBD_CAR"/>
    <property type="match status" value="1"/>
</dbReference>
<organism evidence="14 15">
    <name type="scientific">Homarus americanus</name>
    <name type="common">American lobster</name>
    <dbReference type="NCBI Taxonomy" id="6706"/>
    <lineage>
        <taxon>Eukaryota</taxon>
        <taxon>Metazoa</taxon>
        <taxon>Ecdysozoa</taxon>
        <taxon>Arthropoda</taxon>
        <taxon>Crustacea</taxon>
        <taxon>Multicrustacea</taxon>
        <taxon>Malacostraca</taxon>
        <taxon>Eumalacostraca</taxon>
        <taxon>Eucarida</taxon>
        <taxon>Decapoda</taxon>
        <taxon>Pleocyemata</taxon>
        <taxon>Astacidea</taxon>
        <taxon>Nephropoidea</taxon>
        <taxon>Nephropidae</taxon>
        <taxon>Homarus</taxon>
    </lineage>
</organism>
<evidence type="ECO:0000256" key="7">
    <source>
        <dbReference type="ARBA" id="ARBA00023163"/>
    </source>
</evidence>
<keyword evidence="5 10" id="KW-0805">Transcription regulation</keyword>
<evidence type="ECO:0000259" key="13">
    <source>
        <dbReference type="PROSITE" id="PS51843"/>
    </source>
</evidence>
<keyword evidence="9 10" id="KW-0539">Nucleus</keyword>
<evidence type="ECO:0000256" key="5">
    <source>
        <dbReference type="ARBA" id="ARBA00023015"/>
    </source>
</evidence>
<keyword evidence="2 10" id="KW-0479">Metal-binding</keyword>
<evidence type="ECO:0000256" key="11">
    <source>
        <dbReference type="SAM" id="MobiDB-lite"/>
    </source>
</evidence>
<dbReference type="PROSITE" id="PS51843">
    <property type="entry name" value="NR_LBD"/>
    <property type="match status" value="1"/>
</dbReference>
<comment type="similarity">
    <text evidence="10">Belongs to the nuclear hormone receptor family.</text>
</comment>
<dbReference type="SUPFAM" id="SSF48508">
    <property type="entry name" value="Nuclear receptor ligand-binding domain"/>
    <property type="match status" value="1"/>
</dbReference>
<feature type="region of interest" description="Disordered" evidence="11">
    <location>
        <begin position="341"/>
        <end position="374"/>
    </location>
</feature>
<dbReference type="PROSITE" id="PS51030">
    <property type="entry name" value="NUCLEAR_REC_DBD_2"/>
    <property type="match status" value="1"/>
</dbReference>
<accession>A0A8J5MSK6</accession>
<reference evidence="14" key="1">
    <citation type="journal article" date="2021" name="Sci. Adv.">
        <title>The American lobster genome reveals insights on longevity, neural, and immune adaptations.</title>
        <authorList>
            <person name="Polinski J.M."/>
            <person name="Zimin A.V."/>
            <person name="Clark K.F."/>
            <person name="Kohn A.B."/>
            <person name="Sadowski N."/>
            <person name="Timp W."/>
            <person name="Ptitsyn A."/>
            <person name="Khanna P."/>
            <person name="Romanova D.Y."/>
            <person name="Williams P."/>
            <person name="Greenwood S.J."/>
            <person name="Moroz L.L."/>
            <person name="Walt D.R."/>
            <person name="Bodnar A.G."/>
        </authorList>
    </citation>
    <scope>NUCLEOTIDE SEQUENCE</scope>
    <source>
        <strain evidence="14">GMGI-L3</strain>
    </source>
</reference>
<dbReference type="InterPro" id="IPR001628">
    <property type="entry name" value="Znf_hrmn_rcpt"/>
</dbReference>
<dbReference type="Gene3D" id="1.10.565.10">
    <property type="entry name" value="Retinoid X Receptor"/>
    <property type="match status" value="1"/>
</dbReference>
<dbReference type="GO" id="GO:0004879">
    <property type="term" value="F:nuclear receptor activity"/>
    <property type="evidence" value="ECO:0007669"/>
    <property type="project" value="TreeGrafter"/>
</dbReference>